<evidence type="ECO:0000313" key="3">
    <source>
        <dbReference type="Proteomes" id="UP000177395"/>
    </source>
</evidence>
<dbReference type="AlphaFoldDB" id="A0A1F6FK32"/>
<dbReference type="InterPro" id="IPR038735">
    <property type="entry name" value="MSMEG_1276-like_NTP-PPase_dom"/>
</dbReference>
<feature type="coiled-coil region" evidence="1">
    <location>
        <begin position="37"/>
        <end position="91"/>
    </location>
</feature>
<proteinExistence type="predicted"/>
<reference evidence="2 3" key="1">
    <citation type="journal article" date="2016" name="Nat. Commun.">
        <title>Thousands of microbial genomes shed light on interconnected biogeochemical processes in an aquifer system.</title>
        <authorList>
            <person name="Anantharaman K."/>
            <person name="Brown C.T."/>
            <person name="Hug L.A."/>
            <person name="Sharon I."/>
            <person name="Castelle C.J."/>
            <person name="Probst A.J."/>
            <person name="Thomas B.C."/>
            <person name="Singh A."/>
            <person name="Wilkins M.J."/>
            <person name="Karaoz U."/>
            <person name="Brodie E.L."/>
            <person name="Williams K.H."/>
            <person name="Hubbard S.S."/>
            <person name="Banfield J.F."/>
        </authorList>
    </citation>
    <scope>NUCLEOTIDE SEQUENCE [LARGE SCALE GENOMIC DNA]</scope>
</reference>
<dbReference type="SUPFAM" id="SSF101386">
    <property type="entry name" value="all-alpha NTP pyrophosphatases"/>
    <property type="match status" value="1"/>
</dbReference>
<accession>A0A1F6FK32</accession>
<organism evidence="2 3">
    <name type="scientific">Candidatus Kaiserbacteria bacterium RIFOXYB1_FULL_46_14</name>
    <dbReference type="NCBI Taxonomy" id="1798531"/>
    <lineage>
        <taxon>Bacteria</taxon>
        <taxon>Candidatus Kaiseribacteriota</taxon>
    </lineage>
</organism>
<protein>
    <recommendedName>
        <fullName evidence="4">NTP pyrophosphohydrolase MazG putative catalytic core domain-containing protein</fullName>
    </recommendedName>
</protein>
<gene>
    <name evidence="2" type="ORF">A2392_01910</name>
</gene>
<name>A0A1F6FK32_9BACT</name>
<dbReference type="EMBL" id="MFMS01000002">
    <property type="protein sequence ID" value="OGG86195.1"/>
    <property type="molecule type" value="Genomic_DNA"/>
</dbReference>
<evidence type="ECO:0008006" key="4">
    <source>
        <dbReference type="Google" id="ProtNLM"/>
    </source>
</evidence>
<dbReference type="CDD" id="cd11532">
    <property type="entry name" value="NTP-PPase_COG4997"/>
    <property type="match status" value="1"/>
</dbReference>
<dbReference type="Proteomes" id="UP000177395">
    <property type="component" value="Unassembled WGS sequence"/>
</dbReference>
<evidence type="ECO:0000313" key="2">
    <source>
        <dbReference type="EMBL" id="OGG86195.1"/>
    </source>
</evidence>
<evidence type="ECO:0000256" key="1">
    <source>
        <dbReference type="SAM" id="Coils"/>
    </source>
</evidence>
<keyword evidence="1" id="KW-0175">Coiled coil</keyword>
<comment type="caution">
    <text evidence="2">The sequence shown here is derived from an EMBL/GenBank/DDBJ whole genome shotgun (WGS) entry which is preliminary data.</text>
</comment>
<sequence length="112" mass="12747">MARIEYNKLIRDRVKEKIEGAGDTCEVRIVTDPLELAEELRKKIVEEAGELASAEGREDFLSEYADLMVVLDALTKMMELTEADIKVAIEENLTKKGVYNSKHFLVWAESKN</sequence>
<dbReference type="STRING" id="1798531.A2392_01910"/>